<comment type="caution">
    <text evidence="1">The sequence shown here is derived from an EMBL/GenBank/DDBJ whole genome shotgun (WGS) entry which is preliminary data.</text>
</comment>
<evidence type="ECO:0000313" key="1">
    <source>
        <dbReference type="EMBL" id="KAK3920186.1"/>
    </source>
</evidence>
<reference evidence="1" key="1">
    <citation type="submission" date="2021-07" db="EMBL/GenBank/DDBJ databases">
        <authorList>
            <person name="Catto M.A."/>
            <person name="Jacobson A."/>
            <person name="Kennedy G."/>
            <person name="Labadie P."/>
            <person name="Hunt B.G."/>
            <person name="Srinivasan R."/>
        </authorList>
    </citation>
    <scope>NUCLEOTIDE SEQUENCE</scope>
    <source>
        <strain evidence="1">PL_HMW_Pooled</strain>
        <tissue evidence="1">Head</tissue>
    </source>
</reference>
<protein>
    <submittedName>
        <fullName evidence="1">Transducin beta-like protein 3</fullName>
    </submittedName>
</protein>
<dbReference type="Proteomes" id="UP001219518">
    <property type="component" value="Unassembled WGS sequence"/>
</dbReference>
<evidence type="ECO:0000313" key="2">
    <source>
        <dbReference type="Proteomes" id="UP001219518"/>
    </source>
</evidence>
<dbReference type="EMBL" id="JAHWGI010000990">
    <property type="protein sequence ID" value="KAK3920186.1"/>
    <property type="molecule type" value="Genomic_DNA"/>
</dbReference>
<name>A0AAE1HF30_9NEOP</name>
<sequence length="93" mass="10226">MYAIFVPFGIWIGYSLQLKIGTSVCSSIRHSMDDTSRLPSTTQGDSTAGLFAMFVVQASAGRRLTSKDITNFSLMKNRNILAGIIYVIEKTTN</sequence>
<organism evidence="1 2">
    <name type="scientific">Frankliniella fusca</name>
    <dbReference type="NCBI Taxonomy" id="407009"/>
    <lineage>
        <taxon>Eukaryota</taxon>
        <taxon>Metazoa</taxon>
        <taxon>Ecdysozoa</taxon>
        <taxon>Arthropoda</taxon>
        <taxon>Hexapoda</taxon>
        <taxon>Insecta</taxon>
        <taxon>Pterygota</taxon>
        <taxon>Neoptera</taxon>
        <taxon>Paraneoptera</taxon>
        <taxon>Thysanoptera</taxon>
        <taxon>Terebrantia</taxon>
        <taxon>Thripoidea</taxon>
        <taxon>Thripidae</taxon>
        <taxon>Frankliniella</taxon>
    </lineage>
</organism>
<reference evidence="1" key="2">
    <citation type="journal article" date="2023" name="BMC Genomics">
        <title>Pest status, molecular evolution, and epigenetic factors derived from the genome assembly of Frankliniella fusca, a thysanopteran phytovirus vector.</title>
        <authorList>
            <person name="Catto M.A."/>
            <person name="Labadie P.E."/>
            <person name="Jacobson A.L."/>
            <person name="Kennedy G.G."/>
            <person name="Srinivasan R."/>
            <person name="Hunt B.G."/>
        </authorList>
    </citation>
    <scope>NUCLEOTIDE SEQUENCE</scope>
    <source>
        <strain evidence="1">PL_HMW_Pooled</strain>
    </source>
</reference>
<dbReference type="AlphaFoldDB" id="A0AAE1HF30"/>
<gene>
    <name evidence="1" type="ORF">KUF71_009473</name>
</gene>
<proteinExistence type="predicted"/>
<accession>A0AAE1HF30</accession>
<keyword evidence="2" id="KW-1185">Reference proteome</keyword>